<sequence>MADIQGIIDKYAEVCRELGATRSHLVMRVLKKEVKIQRKYPTTSVRLYLAGNNKLVVDSEAILRLDDLDMVLLYKTLCEDPCVVSLDLRYNHITDDGCKYLGLLLAETTTLKELNLMGNFLTDDGARYITKGLYNNSSLLSLQASCNEMGNIGGMYFAECIQLNGTLRELDIGDTDLGTESAIAIATVLNFNKSLKALNVNRPILTSCQEETTVHYARMLVMNSNLEELHMMKHDMTDFGCDRLMESLKDNFCLTYLNIGCNRITRDGAKSIAKLLKQNTPLKILDIGFNRIGNDGALLIADALSGLNTNLTTLVLVSNEIRGKGLCSLAECLSTNTTLSNIYIWGNDHEESACLAFAKLIDRGRILLENTDVKPYVVDGINYLAEQSHGLRKWYYWGPTYGSQAQPDLAKFVRGQPSG</sequence>
<dbReference type="PANTHER" id="PTHR24111:SF0">
    <property type="entry name" value="LEUCINE-RICH REPEAT-CONTAINING PROTEIN"/>
    <property type="match status" value="1"/>
</dbReference>
<dbReference type="SUPFAM" id="SSF52047">
    <property type="entry name" value="RNI-like"/>
    <property type="match status" value="1"/>
</dbReference>
<dbReference type="PANTHER" id="PTHR24111">
    <property type="entry name" value="LEUCINE-RICH REPEAT-CONTAINING PROTEIN 34"/>
    <property type="match status" value="1"/>
</dbReference>
<dbReference type="Proteomes" id="UP001209878">
    <property type="component" value="Unassembled WGS sequence"/>
</dbReference>
<organism evidence="2 3">
    <name type="scientific">Ridgeia piscesae</name>
    <name type="common">Tubeworm</name>
    <dbReference type="NCBI Taxonomy" id="27915"/>
    <lineage>
        <taxon>Eukaryota</taxon>
        <taxon>Metazoa</taxon>
        <taxon>Spiralia</taxon>
        <taxon>Lophotrochozoa</taxon>
        <taxon>Annelida</taxon>
        <taxon>Polychaeta</taxon>
        <taxon>Sedentaria</taxon>
        <taxon>Canalipalpata</taxon>
        <taxon>Sabellida</taxon>
        <taxon>Siboglinidae</taxon>
        <taxon>Ridgeia</taxon>
    </lineage>
</organism>
<protein>
    <recommendedName>
        <fullName evidence="4">Leucine-rich repeat-containing protein 34</fullName>
    </recommendedName>
</protein>
<evidence type="ECO:0000313" key="3">
    <source>
        <dbReference type="Proteomes" id="UP001209878"/>
    </source>
</evidence>
<accession>A0AAD9UGU4</accession>
<dbReference type="InterPro" id="IPR052201">
    <property type="entry name" value="LRR-containing_regulator"/>
</dbReference>
<name>A0AAD9UGU4_RIDPI</name>
<dbReference type="Gene3D" id="3.80.10.10">
    <property type="entry name" value="Ribonuclease Inhibitor"/>
    <property type="match status" value="3"/>
</dbReference>
<dbReference type="InterPro" id="IPR032675">
    <property type="entry name" value="LRR_dom_sf"/>
</dbReference>
<gene>
    <name evidence="2" type="ORF">NP493_122g02020</name>
</gene>
<dbReference type="InterPro" id="IPR001611">
    <property type="entry name" value="Leu-rich_rpt"/>
</dbReference>
<dbReference type="SMART" id="SM00368">
    <property type="entry name" value="LRR_RI"/>
    <property type="match status" value="9"/>
</dbReference>
<reference evidence="2" key="1">
    <citation type="journal article" date="2023" name="Mol. Biol. Evol.">
        <title>Third-Generation Sequencing Reveals the Adaptive Role of the Epigenome in Three Deep-Sea Polychaetes.</title>
        <authorList>
            <person name="Perez M."/>
            <person name="Aroh O."/>
            <person name="Sun Y."/>
            <person name="Lan Y."/>
            <person name="Juniper S.K."/>
            <person name="Young C.R."/>
            <person name="Angers B."/>
            <person name="Qian P.Y."/>
        </authorList>
    </citation>
    <scope>NUCLEOTIDE SEQUENCE</scope>
    <source>
        <strain evidence="2">R07B-5</strain>
    </source>
</reference>
<keyword evidence="1" id="KW-0677">Repeat</keyword>
<evidence type="ECO:0000313" key="2">
    <source>
        <dbReference type="EMBL" id="KAK2188825.1"/>
    </source>
</evidence>
<keyword evidence="3" id="KW-1185">Reference proteome</keyword>
<proteinExistence type="predicted"/>
<comment type="caution">
    <text evidence="2">The sequence shown here is derived from an EMBL/GenBank/DDBJ whole genome shotgun (WGS) entry which is preliminary data.</text>
</comment>
<dbReference type="Pfam" id="PF13516">
    <property type="entry name" value="LRR_6"/>
    <property type="match status" value="6"/>
</dbReference>
<evidence type="ECO:0008006" key="4">
    <source>
        <dbReference type="Google" id="ProtNLM"/>
    </source>
</evidence>
<dbReference type="EMBL" id="JAODUO010000121">
    <property type="protein sequence ID" value="KAK2188825.1"/>
    <property type="molecule type" value="Genomic_DNA"/>
</dbReference>
<dbReference type="AlphaFoldDB" id="A0AAD9UGU4"/>
<evidence type="ECO:0000256" key="1">
    <source>
        <dbReference type="ARBA" id="ARBA00022737"/>
    </source>
</evidence>